<proteinExistence type="predicted"/>
<evidence type="ECO:0000313" key="2">
    <source>
        <dbReference type="Proteomes" id="UP000585614"/>
    </source>
</evidence>
<organism evidence="1 2">
    <name type="scientific">Rhinolophus ferrumequinum</name>
    <name type="common">Greater horseshoe bat</name>
    <dbReference type="NCBI Taxonomy" id="59479"/>
    <lineage>
        <taxon>Eukaryota</taxon>
        <taxon>Metazoa</taxon>
        <taxon>Chordata</taxon>
        <taxon>Craniata</taxon>
        <taxon>Vertebrata</taxon>
        <taxon>Euteleostomi</taxon>
        <taxon>Mammalia</taxon>
        <taxon>Eutheria</taxon>
        <taxon>Laurasiatheria</taxon>
        <taxon>Chiroptera</taxon>
        <taxon>Yinpterochiroptera</taxon>
        <taxon>Rhinolophoidea</taxon>
        <taxon>Rhinolophidae</taxon>
        <taxon>Rhinolophinae</taxon>
        <taxon>Rhinolophus</taxon>
    </lineage>
</organism>
<accession>A0A7J7ZQL6</accession>
<dbReference type="Proteomes" id="UP000585614">
    <property type="component" value="Unassembled WGS sequence"/>
</dbReference>
<dbReference type="AlphaFoldDB" id="A0A7J7ZQL6"/>
<protein>
    <submittedName>
        <fullName evidence="1">Uncharacterized protein</fullName>
    </submittedName>
</protein>
<name>A0A7J7ZQL6_RHIFE</name>
<evidence type="ECO:0000313" key="1">
    <source>
        <dbReference type="EMBL" id="KAF6376379.1"/>
    </source>
</evidence>
<sequence>MLEISAGCRSAETGLVQYETIIIAFITDFHSLGGSNPLAPLDFYAFEYEGNPGTRVTSRLLQQMSQRQADRDQVLRFARCLYLVEEKSLSGLQLRAAFGSLSGSLPSPGDIVVISGDTEGFSGALRQGLWGSKACQESRLLWRRQDFPALT</sequence>
<reference evidence="1 2" key="1">
    <citation type="journal article" date="2020" name="Nature">
        <title>Six reference-quality genomes reveal evolution of bat adaptations.</title>
        <authorList>
            <person name="Jebb D."/>
            <person name="Huang Z."/>
            <person name="Pippel M."/>
            <person name="Hughes G.M."/>
            <person name="Lavrichenko K."/>
            <person name="Devanna P."/>
            <person name="Winkler S."/>
            <person name="Jermiin L.S."/>
            <person name="Skirmuntt E.C."/>
            <person name="Katzourakis A."/>
            <person name="Burkitt-Gray L."/>
            <person name="Ray D.A."/>
            <person name="Sullivan K.A.M."/>
            <person name="Roscito J.G."/>
            <person name="Kirilenko B.M."/>
            <person name="Davalos L.M."/>
            <person name="Corthals A.P."/>
            <person name="Power M.L."/>
            <person name="Jones G."/>
            <person name="Ransome R.D."/>
            <person name="Dechmann D.K.N."/>
            <person name="Locatelli A.G."/>
            <person name="Puechmaille S.J."/>
            <person name="Fedrigo O."/>
            <person name="Jarvis E.D."/>
            <person name="Hiller M."/>
            <person name="Vernes S.C."/>
            <person name="Myers E.W."/>
            <person name="Teeling E.C."/>
        </authorList>
    </citation>
    <scope>NUCLEOTIDE SEQUENCE [LARGE SCALE GENOMIC DNA]</scope>
    <source>
        <strain evidence="1">MRhiFer1</strain>
        <tissue evidence="1">Lung</tissue>
    </source>
</reference>
<gene>
    <name evidence="1" type="ORF">mRhiFer1_009572</name>
</gene>
<dbReference type="EMBL" id="JACAGC010000003">
    <property type="protein sequence ID" value="KAF6376379.1"/>
    <property type="molecule type" value="Genomic_DNA"/>
</dbReference>
<comment type="caution">
    <text evidence="1">The sequence shown here is derived from an EMBL/GenBank/DDBJ whole genome shotgun (WGS) entry which is preliminary data.</text>
</comment>